<keyword evidence="1" id="KW-1133">Transmembrane helix</keyword>
<keyword evidence="3" id="KW-1185">Reference proteome</keyword>
<reference evidence="3" key="1">
    <citation type="journal article" date="2013" name="Genome Announc.">
        <title>Draft Genome Sequence of the Dimorphic Prosthecate Bacterium Brevundimonas abyssalis TAR-001T.</title>
        <authorList>
            <person name="Tsubouchi T."/>
            <person name="Nishi S."/>
            <person name="Usui K."/>
            <person name="Shimane Y."/>
            <person name="Takaki Y."/>
            <person name="Maruyama T."/>
            <person name="Hatada Y."/>
        </authorList>
    </citation>
    <scope>NUCLEOTIDE SEQUENCE [LARGE SCALE GENOMIC DNA]</scope>
    <source>
        <strain evidence="3">TAR-001</strain>
    </source>
</reference>
<comment type="caution">
    <text evidence="2">The sequence shown here is derived from an EMBL/GenBank/DDBJ whole genome shotgun (WGS) entry which is preliminary data.</text>
</comment>
<keyword evidence="1" id="KW-0812">Transmembrane</keyword>
<gene>
    <name evidence="2" type="ORF">MBEBAB_1384</name>
</gene>
<name>A0A8E0KL78_9CAUL</name>
<organism evidence="2 3">
    <name type="scientific">Brevundimonas abyssalis TAR-001</name>
    <dbReference type="NCBI Taxonomy" id="1391729"/>
    <lineage>
        <taxon>Bacteria</taxon>
        <taxon>Pseudomonadati</taxon>
        <taxon>Pseudomonadota</taxon>
        <taxon>Alphaproteobacteria</taxon>
        <taxon>Caulobacterales</taxon>
        <taxon>Caulobacteraceae</taxon>
        <taxon>Brevundimonas</taxon>
    </lineage>
</organism>
<dbReference type="AlphaFoldDB" id="A0A8E0KL78"/>
<feature type="transmembrane region" description="Helical" evidence="1">
    <location>
        <begin position="12"/>
        <end position="32"/>
    </location>
</feature>
<protein>
    <submittedName>
        <fullName evidence="2">Uncharacterized protein</fullName>
    </submittedName>
</protein>
<dbReference type="EMBL" id="BATC01000019">
    <property type="protein sequence ID" value="GAD59134.1"/>
    <property type="molecule type" value="Genomic_DNA"/>
</dbReference>
<dbReference type="Proteomes" id="UP000016569">
    <property type="component" value="Unassembled WGS sequence"/>
</dbReference>
<proteinExistence type="predicted"/>
<evidence type="ECO:0000313" key="2">
    <source>
        <dbReference type="EMBL" id="GAD59134.1"/>
    </source>
</evidence>
<evidence type="ECO:0000313" key="3">
    <source>
        <dbReference type="Proteomes" id="UP000016569"/>
    </source>
</evidence>
<evidence type="ECO:0000256" key="1">
    <source>
        <dbReference type="SAM" id="Phobius"/>
    </source>
</evidence>
<sequence length="51" mass="5416">MAIALLTNRQWLEGALTLIVVAIIGGLVWRFAAPLLIASGVLGPYIIPIES</sequence>
<keyword evidence="1" id="KW-0472">Membrane</keyword>
<accession>A0A8E0KL78</accession>